<dbReference type="Gene3D" id="3.40.190.290">
    <property type="match status" value="1"/>
</dbReference>
<feature type="domain" description="LysR substrate-binding" evidence="1">
    <location>
        <begin position="7"/>
        <end position="146"/>
    </location>
</feature>
<keyword evidence="3" id="KW-1185">Reference proteome</keyword>
<dbReference type="SUPFAM" id="SSF53850">
    <property type="entry name" value="Periplasmic binding protein-like II"/>
    <property type="match status" value="1"/>
</dbReference>
<accession>A0ABQ0PYK9</accession>
<evidence type="ECO:0000259" key="1">
    <source>
        <dbReference type="Pfam" id="PF03466"/>
    </source>
</evidence>
<protein>
    <submittedName>
        <fullName evidence="2">Transcriptional regulator</fullName>
    </submittedName>
</protein>
<dbReference type="Pfam" id="PF03466">
    <property type="entry name" value="LysR_substrate"/>
    <property type="match status" value="1"/>
</dbReference>
<evidence type="ECO:0000313" key="3">
    <source>
        <dbReference type="Proteomes" id="UP001062776"/>
    </source>
</evidence>
<gene>
    <name evidence="2" type="ORF">AA0535_0599</name>
</gene>
<name>A0ABQ0PYK9_9PROT</name>
<proteinExistence type="predicted"/>
<evidence type="ECO:0000313" key="2">
    <source>
        <dbReference type="EMBL" id="GBQ84814.1"/>
    </source>
</evidence>
<organism evidence="2 3">
    <name type="scientific">Asaia krungthepensis NRIC 0535</name>
    <dbReference type="NCBI Taxonomy" id="1307925"/>
    <lineage>
        <taxon>Bacteria</taxon>
        <taxon>Pseudomonadati</taxon>
        <taxon>Pseudomonadota</taxon>
        <taxon>Alphaproteobacteria</taxon>
        <taxon>Acetobacterales</taxon>
        <taxon>Acetobacteraceae</taxon>
        <taxon>Asaia</taxon>
    </lineage>
</organism>
<reference evidence="2" key="1">
    <citation type="submission" date="2013-04" db="EMBL/GenBank/DDBJ databases">
        <title>The genome sequencing project of 58 acetic acid bacteria.</title>
        <authorList>
            <person name="Okamoto-Kainuma A."/>
            <person name="Ishikawa M."/>
            <person name="Umino S."/>
            <person name="Koizumi Y."/>
            <person name="Shiwa Y."/>
            <person name="Yoshikawa H."/>
            <person name="Matsutani M."/>
            <person name="Matsushita K."/>
        </authorList>
    </citation>
    <scope>NUCLEOTIDE SEQUENCE</scope>
    <source>
        <strain evidence="2">NRIC 0535</strain>
    </source>
</reference>
<sequence length="162" mass="18209">MLLFGLPDDLIAVPICDVVLVPVVSADHELARLNRAVTRADLAEHVQLVLSDSSSPGGPQYGVLSPRCWRFVELGRRFDFLLGGLGWCRMPDYLVEDSLRDGRLVRLEIVDDDPDAPAPKRIFAATMRDRAPGRAGSWLLDDLRRRFFIRAEKRRKALSEGL</sequence>
<comment type="caution">
    <text evidence="2">The sequence shown here is derived from an EMBL/GenBank/DDBJ whole genome shotgun (WGS) entry which is preliminary data.</text>
</comment>
<dbReference type="EMBL" id="BAPV01000004">
    <property type="protein sequence ID" value="GBQ84814.1"/>
    <property type="molecule type" value="Genomic_DNA"/>
</dbReference>
<dbReference type="RefSeq" id="WP_264814425.1">
    <property type="nucleotide sequence ID" value="NZ_BAPV01000004.1"/>
</dbReference>
<dbReference type="InterPro" id="IPR005119">
    <property type="entry name" value="LysR_subst-bd"/>
</dbReference>
<dbReference type="Proteomes" id="UP001062776">
    <property type="component" value="Unassembled WGS sequence"/>
</dbReference>